<feature type="region of interest" description="Disordered" evidence="1">
    <location>
        <begin position="172"/>
        <end position="365"/>
    </location>
</feature>
<accession>A0ABY8XRR1</accession>
<sequence>MDAELARLGLAERSVRLLAGRDIWASITPLLAPRRNLVAAFGHVGPGAAALLPLEPGDTLITDASLDTVLSGATSPHALLHWVKAGVLVHSLRGLNAKLVIAEDDPSFVVVGSADVTAAGPRQLFEAVTVSHEKHTVEEAQEAWLEWADLAGPALTAGDLEPLLEQYGAGKPVTARPAAPTRSAAAPSRTAVTRPGTPPATRPGTPVRPAATPQASPVRPAAPSPVRPANPADAARSASANPAGASQAGSARPADANPAGTASASQAGSASTNPASPAAAASQAGASPTSPDQAGPASPSAAASPASTSPAGANPPGATSATSPTHPAEPGTPVQEQPTAATPADTDTAEPVAPEATDVPRPSWPRPAELYLVSLVEGGEPSAEAEYRLEELARDHTHPGENGESPFRVELFWADDGQGQDPPRTLRAGVHVIRVYSQKQGRALVGSRIEAPGLVLHAYTDEYAYPRRTYCYLLTRETASRPVFGDLRKGLAAIGEKPNFRNSFQVPRKIEALLGLWPDLGYDPK</sequence>
<feature type="compositionally biased region" description="Low complexity" evidence="1">
    <location>
        <begin position="259"/>
        <end position="322"/>
    </location>
</feature>
<gene>
    <name evidence="2" type="ORF">QP939_05995</name>
</gene>
<evidence type="ECO:0000313" key="3">
    <source>
        <dbReference type="Proteomes" id="UP001227101"/>
    </source>
</evidence>
<evidence type="ECO:0000313" key="2">
    <source>
        <dbReference type="EMBL" id="WIV58211.1"/>
    </source>
</evidence>
<dbReference type="RefSeq" id="WP_285455557.1">
    <property type="nucleotide sequence ID" value="NZ_CP127173.1"/>
</dbReference>
<feature type="compositionally biased region" description="Low complexity" evidence="1">
    <location>
        <begin position="202"/>
        <end position="219"/>
    </location>
</feature>
<protein>
    <submittedName>
        <fullName evidence="2">Uncharacterized protein</fullName>
    </submittedName>
</protein>
<name>A0ABY8XRR1_9PSEU</name>
<feature type="compositionally biased region" description="Low complexity" evidence="1">
    <location>
        <begin position="229"/>
        <end position="246"/>
    </location>
</feature>
<organism evidence="2 3">
    <name type="scientific">Amycolatopsis nalaikhensis</name>
    <dbReference type="NCBI Taxonomy" id="715472"/>
    <lineage>
        <taxon>Bacteria</taxon>
        <taxon>Bacillati</taxon>
        <taxon>Actinomycetota</taxon>
        <taxon>Actinomycetes</taxon>
        <taxon>Pseudonocardiales</taxon>
        <taxon>Pseudonocardiaceae</taxon>
        <taxon>Amycolatopsis</taxon>
    </lineage>
</organism>
<dbReference type="Proteomes" id="UP001227101">
    <property type="component" value="Chromosome"/>
</dbReference>
<feature type="compositionally biased region" description="Low complexity" evidence="1">
    <location>
        <begin position="172"/>
        <end position="195"/>
    </location>
</feature>
<feature type="compositionally biased region" description="Low complexity" evidence="1">
    <location>
        <begin position="335"/>
        <end position="354"/>
    </location>
</feature>
<reference evidence="2 3" key="1">
    <citation type="submission" date="2023-06" db="EMBL/GenBank/DDBJ databases">
        <authorList>
            <person name="Oyuntsetseg B."/>
            <person name="Kim S.B."/>
        </authorList>
    </citation>
    <scope>NUCLEOTIDE SEQUENCE [LARGE SCALE GENOMIC DNA]</scope>
    <source>
        <strain evidence="2 3">2-2</strain>
    </source>
</reference>
<proteinExistence type="predicted"/>
<evidence type="ECO:0000256" key="1">
    <source>
        <dbReference type="SAM" id="MobiDB-lite"/>
    </source>
</evidence>
<keyword evidence="3" id="KW-1185">Reference proteome</keyword>
<dbReference type="EMBL" id="CP127173">
    <property type="protein sequence ID" value="WIV58211.1"/>
    <property type="molecule type" value="Genomic_DNA"/>
</dbReference>